<keyword evidence="6 7" id="KW-0472">Membrane</keyword>
<feature type="transmembrane region" description="Helical" evidence="7">
    <location>
        <begin position="100"/>
        <end position="123"/>
    </location>
</feature>
<evidence type="ECO:0000256" key="7">
    <source>
        <dbReference type="RuleBase" id="RU363032"/>
    </source>
</evidence>
<feature type="compositionally biased region" description="Polar residues" evidence="8">
    <location>
        <begin position="1"/>
        <end position="16"/>
    </location>
</feature>
<evidence type="ECO:0000259" key="9">
    <source>
        <dbReference type="PROSITE" id="PS50928"/>
    </source>
</evidence>
<sequence>MTTVAPSGTGAGTKNQGRALVRRRQRRRRTKAPYFLVAPALILFILFTVIPIGYAIRESLYAQRVTGGGVLGTRTTVFVGFENYIKVLTDPQMLSGLRHVLIFGFIAVPATLGLALLFALLLDTPGVRLTRFGRTSIFVPYAVPGVVAALLWGFMYLPRTSPFSYITEHLGLGTIPFLESGYIYLSMANISIWGGVGFNMLVIFTALQGLPRELIEAARLDGATEVGIAFRVKMPLVRPALILTSVFALLGAIQLYGEPIMLKPLTTSISDTWTPLLTIYRNAFRLDNLNEAAAASVVLAVAIIFVSIAVLQVVRVNARRGM</sequence>
<dbReference type="RefSeq" id="WP_238579367.1">
    <property type="nucleotide sequence ID" value="NZ_BBRC01000002.1"/>
</dbReference>
<dbReference type="GO" id="GO:0005886">
    <property type="term" value="C:plasma membrane"/>
    <property type="evidence" value="ECO:0007669"/>
    <property type="project" value="UniProtKB-SubCell"/>
</dbReference>
<name>A0A7Y9ZFH4_9MICO</name>
<evidence type="ECO:0000256" key="2">
    <source>
        <dbReference type="ARBA" id="ARBA00022448"/>
    </source>
</evidence>
<keyword evidence="5 7" id="KW-1133">Transmembrane helix</keyword>
<dbReference type="AlphaFoldDB" id="A0A7Y9ZFH4"/>
<feature type="transmembrane region" description="Helical" evidence="7">
    <location>
        <begin position="135"/>
        <end position="155"/>
    </location>
</feature>
<dbReference type="Pfam" id="PF00528">
    <property type="entry name" value="BPD_transp_1"/>
    <property type="match status" value="1"/>
</dbReference>
<feature type="domain" description="ABC transmembrane type-1" evidence="9">
    <location>
        <begin position="97"/>
        <end position="310"/>
    </location>
</feature>
<feature type="transmembrane region" description="Helical" evidence="7">
    <location>
        <begin position="32"/>
        <end position="56"/>
    </location>
</feature>
<accession>A0A7Y9ZFH4</accession>
<comment type="similarity">
    <text evidence="7">Belongs to the binding-protein-dependent transport system permease family.</text>
</comment>
<dbReference type="InterPro" id="IPR035906">
    <property type="entry name" value="MetI-like_sf"/>
</dbReference>
<evidence type="ECO:0000256" key="5">
    <source>
        <dbReference type="ARBA" id="ARBA00022989"/>
    </source>
</evidence>
<evidence type="ECO:0000256" key="1">
    <source>
        <dbReference type="ARBA" id="ARBA00004651"/>
    </source>
</evidence>
<evidence type="ECO:0000256" key="8">
    <source>
        <dbReference type="SAM" id="MobiDB-lite"/>
    </source>
</evidence>
<dbReference type="InterPro" id="IPR050809">
    <property type="entry name" value="UgpAE/MalFG_permease"/>
</dbReference>
<protein>
    <submittedName>
        <fullName evidence="10">Multiple sugar transport system permease protein</fullName>
    </submittedName>
</protein>
<evidence type="ECO:0000256" key="4">
    <source>
        <dbReference type="ARBA" id="ARBA00022692"/>
    </source>
</evidence>
<dbReference type="Gene3D" id="1.10.3720.10">
    <property type="entry name" value="MetI-like"/>
    <property type="match status" value="1"/>
</dbReference>
<feature type="region of interest" description="Disordered" evidence="8">
    <location>
        <begin position="1"/>
        <end position="25"/>
    </location>
</feature>
<dbReference type="PANTHER" id="PTHR43227">
    <property type="entry name" value="BLL4140 PROTEIN"/>
    <property type="match status" value="1"/>
</dbReference>
<reference evidence="10 11" key="1">
    <citation type="submission" date="2020-07" db="EMBL/GenBank/DDBJ databases">
        <title>Sequencing the genomes of 1000 actinobacteria strains.</title>
        <authorList>
            <person name="Klenk H.-P."/>
        </authorList>
    </citation>
    <scope>NUCLEOTIDE SEQUENCE [LARGE SCALE GENOMIC DNA]</scope>
    <source>
        <strain evidence="10 11">DSM 19970</strain>
    </source>
</reference>
<proteinExistence type="inferred from homology"/>
<dbReference type="InterPro" id="IPR000515">
    <property type="entry name" value="MetI-like"/>
</dbReference>
<feature type="transmembrane region" description="Helical" evidence="7">
    <location>
        <begin position="292"/>
        <end position="314"/>
    </location>
</feature>
<keyword evidence="4 7" id="KW-0812">Transmembrane</keyword>
<feature type="transmembrane region" description="Helical" evidence="7">
    <location>
        <begin position="182"/>
        <end position="207"/>
    </location>
</feature>
<comment type="subcellular location">
    <subcellularLocation>
        <location evidence="1 7">Cell membrane</location>
        <topology evidence="1 7">Multi-pass membrane protein</topology>
    </subcellularLocation>
</comment>
<gene>
    <name evidence="10" type="ORF">BKA03_002550</name>
</gene>
<evidence type="ECO:0000256" key="3">
    <source>
        <dbReference type="ARBA" id="ARBA00022475"/>
    </source>
</evidence>
<keyword evidence="2 7" id="KW-0813">Transport</keyword>
<keyword evidence="11" id="KW-1185">Reference proteome</keyword>
<dbReference type="PANTHER" id="PTHR43227:SF8">
    <property type="entry name" value="DIACETYLCHITOBIOSE UPTAKE SYSTEM PERMEASE PROTEIN DASB"/>
    <property type="match status" value="1"/>
</dbReference>
<dbReference type="EMBL" id="JACBZO010000001">
    <property type="protein sequence ID" value="NYI42431.1"/>
    <property type="molecule type" value="Genomic_DNA"/>
</dbReference>
<organism evidence="10 11">
    <name type="scientific">Demequina lutea</name>
    <dbReference type="NCBI Taxonomy" id="431489"/>
    <lineage>
        <taxon>Bacteria</taxon>
        <taxon>Bacillati</taxon>
        <taxon>Actinomycetota</taxon>
        <taxon>Actinomycetes</taxon>
        <taxon>Micrococcales</taxon>
        <taxon>Demequinaceae</taxon>
        <taxon>Demequina</taxon>
    </lineage>
</organism>
<dbReference type="Proteomes" id="UP000547973">
    <property type="component" value="Unassembled WGS sequence"/>
</dbReference>
<dbReference type="PROSITE" id="PS50928">
    <property type="entry name" value="ABC_TM1"/>
    <property type="match status" value="1"/>
</dbReference>
<evidence type="ECO:0000256" key="6">
    <source>
        <dbReference type="ARBA" id="ARBA00023136"/>
    </source>
</evidence>
<keyword evidence="10" id="KW-0762">Sugar transport</keyword>
<evidence type="ECO:0000313" key="10">
    <source>
        <dbReference type="EMBL" id="NYI42431.1"/>
    </source>
</evidence>
<feature type="transmembrane region" description="Helical" evidence="7">
    <location>
        <begin position="240"/>
        <end position="257"/>
    </location>
</feature>
<evidence type="ECO:0000313" key="11">
    <source>
        <dbReference type="Proteomes" id="UP000547973"/>
    </source>
</evidence>
<comment type="caution">
    <text evidence="10">The sequence shown here is derived from an EMBL/GenBank/DDBJ whole genome shotgun (WGS) entry which is preliminary data.</text>
</comment>
<keyword evidence="3" id="KW-1003">Cell membrane</keyword>
<dbReference type="SUPFAM" id="SSF161098">
    <property type="entry name" value="MetI-like"/>
    <property type="match status" value="1"/>
</dbReference>
<dbReference type="CDD" id="cd06261">
    <property type="entry name" value="TM_PBP2"/>
    <property type="match status" value="1"/>
</dbReference>
<dbReference type="GO" id="GO:0055085">
    <property type="term" value="P:transmembrane transport"/>
    <property type="evidence" value="ECO:0007669"/>
    <property type="project" value="InterPro"/>
</dbReference>